<protein>
    <submittedName>
        <fullName evidence="1">Uncharacterized protein</fullName>
    </submittedName>
</protein>
<sequence length="186" mass="20604">MTSKSITMTDNLQEYARLWLQCNLATDWCASSASVEISQNKHIHPVLSEVFKILEPTFQVRLILSLSLISCLERPDSLTEQLTTIRKVALNSQDEIVRAAAAMFGDISPSTGFETLSKVFPEIKTTAHDLVDHLNGMQEPIGCYPAIESFLHPAVRAAPYPLHVSNPKHFQARGDPAVMPFKKVGS</sequence>
<dbReference type="EMBL" id="HBFM01015352">
    <property type="protein sequence ID" value="CAD8773288.1"/>
    <property type="molecule type" value="Transcribed_RNA"/>
</dbReference>
<proteinExistence type="predicted"/>
<gene>
    <name evidence="1" type="ORF">PPAR00522_LOCUS9694</name>
</gene>
<reference evidence="1" key="1">
    <citation type="submission" date="2021-01" db="EMBL/GenBank/DDBJ databases">
        <authorList>
            <person name="Corre E."/>
            <person name="Pelletier E."/>
            <person name="Niang G."/>
            <person name="Scheremetjew M."/>
            <person name="Finn R."/>
            <person name="Kale V."/>
            <person name="Holt S."/>
            <person name="Cochrane G."/>
            <person name="Meng A."/>
            <person name="Brown T."/>
            <person name="Cohen L."/>
        </authorList>
    </citation>
    <scope>NUCLEOTIDE SEQUENCE</scope>
    <source>
        <strain evidence="1">SAG 63-3</strain>
    </source>
</reference>
<evidence type="ECO:0000313" key="1">
    <source>
        <dbReference type="EMBL" id="CAD8773288.1"/>
    </source>
</evidence>
<organism evidence="1">
    <name type="scientific">Polytomella parva</name>
    <dbReference type="NCBI Taxonomy" id="51329"/>
    <lineage>
        <taxon>Eukaryota</taxon>
        <taxon>Viridiplantae</taxon>
        <taxon>Chlorophyta</taxon>
        <taxon>core chlorophytes</taxon>
        <taxon>Chlorophyceae</taxon>
        <taxon>CS clade</taxon>
        <taxon>Chlamydomonadales</taxon>
        <taxon>Chlamydomonadaceae</taxon>
        <taxon>Polytomella</taxon>
    </lineage>
</organism>
<name>A0A7S0YFF6_9CHLO</name>
<dbReference type="AlphaFoldDB" id="A0A7S0YFF6"/>
<accession>A0A7S0YFF6</accession>